<organism evidence="3 4">
    <name type="scientific">Stylophora pistillata</name>
    <name type="common">Smooth cauliflower coral</name>
    <dbReference type="NCBI Taxonomy" id="50429"/>
    <lineage>
        <taxon>Eukaryota</taxon>
        <taxon>Metazoa</taxon>
        <taxon>Cnidaria</taxon>
        <taxon>Anthozoa</taxon>
        <taxon>Hexacorallia</taxon>
        <taxon>Scleractinia</taxon>
        <taxon>Astrocoeniina</taxon>
        <taxon>Pocilloporidae</taxon>
        <taxon>Stylophora</taxon>
    </lineage>
</organism>
<dbReference type="Proteomes" id="UP000225706">
    <property type="component" value="Unassembled WGS sequence"/>
</dbReference>
<evidence type="ECO:0000313" key="3">
    <source>
        <dbReference type="EMBL" id="PFX13910.1"/>
    </source>
</evidence>
<keyword evidence="4" id="KW-1185">Reference proteome</keyword>
<keyword evidence="1" id="KW-0175">Coiled coil</keyword>
<dbReference type="EMBL" id="LSMT01000872">
    <property type="protein sequence ID" value="PFX13910.1"/>
    <property type="molecule type" value="Genomic_DNA"/>
</dbReference>
<evidence type="ECO:0000256" key="2">
    <source>
        <dbReference type="SAM" id="MobiDB-lite"/>
    </source>
</evidence>
<gene>
    <name evidence="3" type="ORF">AWC38_SpisGene21975</name>
</gene>
<evidence type="ECO:0000256" key="1">
    <source>
        <dbReference type="SAM" id="Coils"/>
    </source>
</evidence>
<sequence>MRQSHTCWTEEHDKVLVREIIANKPFDGTTKKSTPARGAKWNAVINQLLQIRELEKGLEVTVEWEDATDLEQKQTAAQKKKTKEEERNAEEVRKRAMEGLGANKRRGEDRPENNEGLKRRWSSEADTLEYLKERNERMDAIKREEMELRREELRLQEARQEAAIQQQQLQLAAQQRQLQQFQTMMLSVI</sequence>
<reference evidence="4" key="1">
    <citation type="journal article" date="2017" name="bioRxiv">
        <title>Comparative analysis of the genomes of Stylophora pistillata and Acropora digitifera provides evidence for extensive differences between species of corals.</title>
        <authorList>
            <person name="Voolstra C.R."/>
            <person name="Li Y."/>
            <person name="Liew Y.J."/>
            <person name="Baumgarten S."/>
            <person name="Zoccola D."/>
            <person name="Flot J.-F."/>
            <person name="Tambutte S."/>
            <person name="Allemand D."/>
            <person name="Aranda M."/>
        </authorList>
    </citation>
    <scope>NUCLEOTIDE SEQUENCE [LARGE SCALE GENOMIC DNA]</scope>
</reference>
<feature type="compositionally biased region" description="Basic and acidic residues" evidence="2">
    <location>
        <begin position="82"/>
        <end position="97"/>
    </location>
</feature>
<feature type="compositionally biased region" description="Basic and acidic residues" evidence="2">
    <location>
        <begin position="105"/>
        <end position="121"/>
    </location>
</feature>
<accession>A0A2B4RBN3</accession>
<protein>
    <submittedName>
        <fullName evidence="3">Uncharacterized protein</fullName>
    </submittedName>
</protein>
<feature type="region of interest" description="Disordered" evidence="2">
    <location>
        <begin position="72"/>
        <end position="121"/>
    </location>
</feature>
<evidence type="ECO:0000313" key="4">
    <source>
        <dbReference type="Proteomes" id="UP000225706"/>
    </source>
</evidence>
<proteinExistence type="predicted"/>
<dbReference type="AlphaFoldDB" id="A0A2B4RBN3"/>
<comment type="caution">
    <text evidence="3">The sequence shown here is derived from an EMBL/GenBank/DDBJ whole genome shotgun (WGS) entry which is preliminary data.</text>
</comment>
<name>A0A2B4RBN3_STYPI</name>
<feature type="coiled-coil region" evidence="1">
    <location>
        <begin position="131"/>
        <end position="184"/>
    </location>
</feature>